<evidence type="ECO:0000313" key="2">
    <source>
        <dbReference type="EMBL" id="MBK6088896.1"/>
    </source>
</evidence>
<gene>
    <name evidence="2" type="ORF">JKK62_09605</name>
</gene>
<dbReference type="Pfam" id="PF14353">
    <property type="entry name" value="CpXC"/>
    <property type="match status" value="1"/>
</dbReference>
<feature type="domain" description="CpXC" evidence="1">
    <location>
        <begin position="9"/>
        <end position="129"/>
    </location>
</feature>
<keyword evidence="3" id="KW-1185">Reference proteome</keyword>
<accession>A0A934WS25</accession>
<dbReference type="EMBL" id="JAEQMG010000098">
    <property type="protein sequence ID" value="MBK6088896.1"/>
    <property type="molecule type" value="Genomic_DNA"/>
</dbReference>
<reference evidence="2" key="1">
    <citation type="submission" date="2021-01" db="EMBL/GenBank/DDBJ databases">
        <title>Genome public.</title>
        <authorList>
            <person name="Liu C."/>
            <person name="Sun Q."/>
        </authorList>
    </citation>
    <scope>NUCLEOTIDE SEQUENCE</scope>
    <source>
        <strain evidence="2">M6</strain>
    </source>
</reference>
<comment type="caution">
    <text evidence="2">The sequence shown here is derived from an EMBL/GenBank/DDBJ whole genome shotgun (WGS) entry which is preliminary data.</text>
</comment>
<proteinExistence type="predicted"/>
<dbReference type="Proteomes" id="UP000633365">
    <property type="component" value="Unassembled WGS sequence"/>
</dbReference>
<dbReference type="RefSeq" id="WP_201427708.1">
    <property type="nucleotide sequence ID" value="NZ_JAEQMG010000098.1"/>
</dbReference>
<name>A0A934WS25_9FIRM</name>
<dbReference type="AlphaFoldDB" id="A0A934WS25"/>
<dbReference type="InterPro" id="IPR025682">
    <property type="entry name" value="CpXC_dom"/>
</dbReference>
<evidence type="ECO:0000313" key="3">
    <source>
        <dbReference type="Proteomes" id="UP000633365"/>
    </source>
</evidence>
<protein>
    <submittedName>
        <fullName evidence="2">CpXC domain-containing protein</fullName>
    </submittedName>
</protein>
<sequence length="224" mass="26173">MSNVISKEVTCPRCNHTSSAHLFISINATNDPQFKRDLLSGQLLSYKCPDCGYEGRYMYPLLYNDMKHRFMVYLIPQIDRFQLEDRALEDDYRNLKGIQKRITADFNSMKEKIFVFESGLDDMAVELTKYAISEMVAKKYELGRVTEGYLTMYNREANTIGFTFFIGEDSEPFVQSARLEIYRKSMKIVNAICGNDKKLSGFIKIDREWAENTLFRYKRVKSGR</sequence>
<evidence type="ECO:0000259" key="1">
    <source>
        <dbReference type="Pfam" id="PF14353"/>
    </source>
</evidence>
<organism evidence="2 3">
    <name type="scientific">Ruminococcus difficilis</name>
    <dbReference type="NCBI Taxonomy" id="2763069"/>
    <lineage>
        <taxon>Bacteria</taxon>
        <taxon>Bacillati</taxon>
        <taxon>Bacillota</taxon>
        <taxon>Clostridia</taxon>
        <taxon>Eubacteriales</taxon>
        <taxon>Oscillospiraceae</taxon>
        <taxon>Ruminococcus</taxon>
    </lineage>
</organism>